<keyword evidence="2" id="KW-0813">Transport</keyword>
<feature type="transmembrane region" description="Helical" evidence="8">
    <location>
        <begin position="24"/>
        <end position="48"/>
    </location>
</feature>
<gene>
    <name evidence="11" type="ORF">CP977_30615</name>
    <name evidence="10" type="ORF">GCM10010497_61880</name>
</gene>
<dbReference type="InterPro" id="IPR004638">
    <property type="entry name" value="EmrB-like"/>
</dbReference>
<evidence type="ECO:0000256" key="2">
    <source>
        <dbReference type="ARBA" id="ARBA00022448"/>
    </source>
</evidence>
<evidence type="ECO:0000313" key="12">
    <source>
        <dbReference type="Proteomes" id="UP000326029"/>
    </source>
</evidence>
<dbReference type="Pfam" id="PF07690">
    <property type="entry name" value="MFS_1"/>
    <property type="match status" value="1"/>
</dbReference>
<dbReference type="InterPro" id="IPR011701">
    <property type="entry name" value="MFS"/>
</dbReference>
<evidence type="ECO:0000256" key="1">
    <source>
        <dbReference type="ARBA" id="ARBA00004651"/>
    </source>
</evidence>
<dbReference type="InterPro" id="IPR020846">
    <property type="entry name" value="MFS_dom"/>
</dbReference>
<reference evidence="10 13" key="1">
    <citation type="journal article" date="2014" name="Int. J. Syst. Evol. Microbiol.">
        <title>Complete genome sequence of Corynebacterium casei LMG S-19264T (=DSM 44701T), isolated from a smear-ripened cheese.</title>
        <authorList>
            <consortium name="US DOE Joint Genome Institute (JGI-PGF)"/>
            <person name="Walter F."/>
            <person name="Albersmeier A."/>
            <person name="Kalinowski J."/>
            <person name="Ruckert C."/>
        </authorList>
    </citation>
    <scope>NUCLEOTIDE SEQUENCE [LARGE SCALE GENOMIC DNA]</scope>
    <source>
        <strain evidence="10 13">JCM 4205</strain>
    </source>
</reference>
<dbReference type="GO" id="GO:0005886">
    <property type="term" value="C:plasma membrane"/>
    <property type="evidence" value="ECO:0007669"/>
    <property type="project" value="UniProtKB-SubCell"/>
</dbReference>
<feature type="transmembrane region" description="Helical" evidence="8">
    <location>
        <begin position="115"/>
        <end position="136"/>
    </location>
</feature>
<feature type="transmembrane region" description="Helical" evidence="8">
    <location>
        <begin position="179"/>
        <end position="198"/>
    </location>
</feature>
<reference evidence="10" key="3">
    <citation type="submission" date="2023-08" db="EMBL/GenBank/DDBJ databases">
        <authorList>
            <person name="Sun Q."/>
            <person name="Ohkuma M."/>
        </authorList>
    </citation>
    <scope>NUCLEOTIDE SEQUENCE</scope>
    <source>
        <strain evidence="10">JCM 4205</strain>
    </source>
</reference>
<dbReference type="GO" id="GO:0022857">
    <property type="term" value="F:transmembrane transporter activity"/>
    <property type="evidence" value="ECO:0007669"/>
    <property type="project" value="InterPro"/>
</dbReference>
<keyword evidence="6 8" id="KW-0472">Membrane</keyword>
<accession>A0AAV4KRD3</accession>
<feature type="transmembrane region" description="Helical" evidence="8">
    <location>
        <begin position="286"/>
        <end position="311"/>
    </location>
</feature>
<evidence type="ECO:0000256" key="5">
    <source>
        <dbReference type="ARBA" id="ARBA00022989"/>
    </source>
</evidence>
<feature type="transmembrane region" description="Helical" evidence="8">
    <location>
        <begin position="317"/>
        <end position="339"/>
    </location>
</feature>
<feature type="transmembrane region" description="Helical" evidence="8">
    <location>
        <begin position="426"/>
        <end position="444"/>
    </location>
</feature>
<evidence type="ECO:0000256" key="4">
    <source>
        <dbReference type="ARBA" id="ARBA00022692"/>
    </source>
</evidence>
<dbReference type="NCBIfam" id="TIGR00711">
    <property type="entry name" value="efflux_EmrB"/>
    <property type="match status" value="1"/>
</dbReference>
<dbReference type="Proteomes" id="UP000642014">
    <property type="component" value="Unassembled WGS sequence"/>
</dbReference>
<dbReference type="AlphaFoldDB" id="A0AAV4KRD3"/>
<name>A0AAV4KRD3_9ACTN</name>
<feature type="transmembrane region" description="Helical" evidence="8">
    <location>
        <begin position="456"/>
        <end position="476"/>
    </location>
</feature>
<evidence type="ECO:0000256" key="8">
    <source>
        <dbReference type="SAM" id="Phobius"/>
    </source>
</evidence>
<dbReference type="PROSITE" id="PS50850">
    <property type="entry name" value="MFS"/>
    <property type="match status" value="1"/>
</dbReference>
<feature type="transmembrane region" description="Helical" evidence="8">
    <location>
        <begin position="351"/>
        <end position="371"/>
    </location>
</feature>
<sequence length="496" mass="51876">MTRQESAQAPHRGQDEPDPNRWKALGVCLVAGFMTLLDVSIVNVALPSIRSGLETPESDLQWVLSGYALAFGLFLIPAGRLGDARGRRSVFIVGLVLFTLASASCGAAQSSTWLVISRLAQGVAGGLVSPQISALIQQMFRGRERGRAFGLFGTVVGISTAVGPLLGGLLIQAAGPEEGWRWVFYVNLPIGIVCLLLARRLLPDTPGAGPVRLRRLDPVGVLLLGAAVLALLLPFVQSQQWPGNGKYLLVPVSAVLLAVFVRWERRCARSGNEPLIDLELFRVRSYWLGSLLILLYFAGFTSIFFVSTLYLQSGLHYTALQAGLTITPFALGSGIAAGIGGRLVDRFGRPLVVVGLAMVAIGLAGTAFAVHQVPGRGAGWAMLAPLLLAGLGSGLVIAPNQTLTLSEVPVPRAGSAGGTLQTGQRVGSAVGIAAVGAVFFGQVAQDGWATAYDHGLLVSIAFVGAALAVAVADVVAGRRAASRDRAAARDEAAPRR</sequence>
<protein>
    <submittedName>
        <fullName evidence="10 11">MFS transporter</fullName>
    </submittedName>
</protein>
<dbReference type="PRINTS" id="PR01036">
    <property type="entry name" value="TCRTETB"/>
</dbReference>
<dbReference type="PANTHER" id="PTHR42718:SF39">
    <property type="entry name" value="ACTINORHODIN TRANSPORTER-RELATED"/>
    <property type="match status" value="1"/>
</dbReference>
<dbReference type="EMBL" id="CP023693">
    <property type="protein sequence ID" value="QEV35984.1"/>
    <property type="molecule type" value="Genomic_DNA"/>
</dbReference>
<dbReference type="PANTHER" id="PTHR42718">
    <property type="entry name" value="MAJOR FACILITATOR SUPERFAMILY MULTIDRUG TRANSPORTER MFSC"/>
    <property type="match status" value="1"/>
</dbReference>
<evidence type="ECO:0000256" key="3">
    <source>
        <dbReference type="ARBA" id="ARBA00022475"/>
    </source>
</evidence>
<organism evidence="10 13">
    <name type="scientific">Streptomyces cinereoruber</name>
    <dbReference type="NCBI Taxonomy" id="67260"/>
    <lineage>
        <taxon>Bacteria</taxon>
        <taxon>Bacillati</taxon>
        <taxon>Actinomycetota</taxon>
        <taxon>Actinomycetes</taxon>
        <taxon>Kitasatosporales</taxon>
        <taxon>Streptomycetaceae</taxon>
        <taxon>Streptomyces</taxon>
    </lineage>
</organism>
<feature type="transmembrane region" description="Helical" evidence="8">
    <location>
        <begin position="90"/>
        <end position="109"/>
    </location>
</feature>
<dbReference type="Gene3D" id="1.20.1720.10">
    <property type="entry name" value="Multidrug resistance protein D"/>
    <property type="match status" value="1"/>
</dbReference>
<keyword evidence="12" id="KW-1185">Reference proteome</keyword>
<keyword evidence="4 8" id="KW-0812">Transmembrane</keyword>
<feature type="transmembrane region" description="Helical" evidence="8">
    <location>
        <begin position="148"/>
        <end position="173"/>
    </location>
</feature>
<dbReference type="Gene3D" id="1.20.1250.20">
    <property type="entry name" value="MFS general substrate transporter like domains"/>
    <property type="match status" value="1"/>
</dbReference>
<dbReference type="Proteomes" id="UP000326029">
    <property type="component" value="Chromosome"/>
</dbReference>
<feature type="transmembrane region" description="Helical" evidence="8">
    <location>
        <begin position="60"/>
        <end position="78"/>
    </location>
</feature>
<dbReference type="CDD" id="cd17321">
    <property type="entry name" value="MFS_MMR_MDR_like"/>
    <property type="match status" value="1"/>
</dbReference>
<evidence type="ECO:0000313" key="13">
    <source>
        <dbReference type="Proteomes" id="UP000642014"/>
    </source>
</evidence>
<dbReference type="GeneID" id="95458116"/>
<evidence type="ECO:0000259" key="9">
    <source>
        <dbReference type="PROSITE" id="PS50850"/>
    </source>
</evidence>
<dbReference type="RefSeq" id="WP_152371193.1">
    <property type="nucleotide sequence ID" value="NZ_BMSJ01000016.1"/>
</dbReference>
<reference evidence="11 12" key="2">
    <citation type="submission" date="2017-09" db="EMBL/GenBank/DDBJ databases">
        <authorList>
            <person name="Lee N."/>
            <person name="Cho B.-K."/>
        </authorList>
    </citation>
    <scope>NUCLEOTIDE SEQUENCE [LARGE SCALE GENOMIC DNA]</scope>
    <source>
        <strain evidence="11 12">ATCC 19740</strain>
    </source>
</reference>
<evidence type="ECO:0000313" key="10">
    <source>
        <dbReference type="EMBL" id="GGR50075.1"/>
    </source>
</evidence>
<dbReference type="GO" id="GO:0046677">
    <property type="term" value="P:response to antibiotic"/>
    <property type="evidence" value="ECO:0007669"/>
    <property type="project" value="UniProtKB-KW"/>
</dbReference>
<feature type="transmembrane region" description="Helical" evidence="8">
    <location>
        <begin position="219"/>
        <end position="236"/>
    </location>
</feature>
<proteinExistence type="predicted"/>
<feature type="domain" description="Major facilitator superfamily (MFS) profile" evidence="9">
    <location>
        <begin position="24"/>
        <end position="479"/>
    </location>
</feature>
<feature type="transmembrane region" description="Helical" evidence="8">
    <location>
        <begin position="248"/>
        <end position="265"/>
    </location>
</feature>
<evidence type="ECO:0000313" key="11">
    <source>
        <dbReference type="EMBL" id="QEV35984.1"/>
    </source>
</evidence>
<keyword evidence="5 8" id="KW-1133">Transmembrane helix</keyword>
<keyword evidence="3" id="KW-1003">Cell membrane</keyword>
<dbReference type="EMBL" id="BMSJ01000016">
    <property type="protein sequence ID" value="GGR50075.1"/>
    <property type="molecule type" value="Genomic_DNA"/>
</dbReference>
<feature type="transmembrane region" description="Helical" evidence="8">
    <location>
        <begin position="377"/>
        <end position="398"/>
    </location>
</feature>
<comment type="subcellular location">
    <subcellularLocation>
        <location evidence="1">Cell membrane</location>
        <topology evidence="1">Multi-pass membrane protein</topology>
    </subcellularLocation>
</comment>
<evidence type="ECO:0000256" key="6">
    <source>
        <dbReference type="ARBA" id="ARBA00023136"/>
    </source>
</evidence>
<evidence type="ECO:0000256" key="7">
    <source>
        <dbReference type="ARBA" id="ARBA00023251"/>
    </source>
</evidence>
<keyword evidence="7" id="KW-0046">Antibiotic resistance</keyword>
<dbReference type="InterPro" id="IPR036259">
    <property type="entry name" value="MFS_trans_sf"/>
</dbReference>
<dbReference type="SUPFAM" id="SSF103473">
    <property type="entry name" value="MFS general substrate transporter"/>
    <property type="match status" value="1"/>
</dbReference>